<dbReference type="Proteomes" id="UP000324800">
    <property type="component" value="Unassembled WGS sequence"/>
</dbReference>
<dbReference type="SUPFAM" id="SSF56112">
    <property type="entry name" value="Protein kinase-like (PK-like)"/>
    <property type="match status" value="1"/>
</dbReference>
<dbReference type="AlphaFoldDB" id="A0A5J4WAQ1"/>
<accession>A0A5J4WAQ1</accession>
<dbReference type="Gene3D" id="1.10.510.10">
    <property type="entry name" value="Transferase(Phosphotransferase) domain 1"/>
    <property type="match status" value="1"/>
</dbReference>
<organism evidence="3 4">
    <name type="scientific">Streblomastix strix</name>
    <dbReference type="NCBI Taxonomy" id="222440"/>
    <lineage>
        <taxon>Eukaryota</taxon>
        <taxon>Metamonada</taxon>
        <taxon>Preaxostyla</taxon>
        <taxon>Oxymonadida</taxon>
        <taxon>Streblomastigidae</taxon>
        <taxon>Streblomastix</taxon>
    </lineage>
</organism>
<protein>
    <recommendedName>
        <fullName evidence="2">Protein kinase domain-containing protein</fullName>
    </recommendedName>
</protein>
<evidence type="ECO:0000313" key="4">
    <source>
        <dbReference type="Proteomes" id="UP000324800"/>
    </source>
</evidence>
<proteinExistence type="predicted"/>
<gene>
    <name evidence="3" type="ORF">EZS28_012624</name>
</gene>
<comment type="caution">
    <text evidence="3">The sequence shown here is derived from an EMBL/GenBank/DDBJ whole genome shotgun (WGS) entry which is preliminary data.</text>
</comment>
<dbReference type="PANTHER" id="PTHR44167:SF24">
    <property type="entry name" value="SERINE_THREONINE-PROTEIN KINASE CHK2"/>
    <property type="match status" value="1"/>
</dbReference>
<dbReference type="InterPro" id="IPR011009">
    <property type="entry name" value="Kinase-like_dom_sf"/>
</dbReference>
<sequence>MLHMWKKVIICHFSLAVKLEEGQDKAPWAGGAWTHMAPEIHKAQKKGQQPFVTTSTDVYAAGVLFYELFSHHHPFVGEDEEILDPMKDSIIRSVQDEEPRDLSEEVPQRIRELIMSMLEKNPLKRAQIADLLKYWEIDECVVKLGF</sequence>
<evidence type="ECO:0000313" key="3">
    <source>
        <dbReference type="EMBL" id="KAA6391850.1"/>
    </source>
</evidence>
<dbReference type="Pfam" id="PF00069">
    <property type="entry name" value="Pkinase"/>
    <property type="match status" value="1"/>
</dbReference>
<feature type="domain" description="Protein kinase" evidence="2">
    <location>
        <begin position="1"/>
        <end position="137"/>
    </location>
</feature>
<dbReference type="OrthoDB" id="339325at2759"/>
<feature type="chain" id="PRO_5023816267" description="Protein kinase domain-containing protein" evidence="1">
    <location>
        <begin position="17"/>
        <end position="146"/>
    </location>
</feature>
<dbReference type="EMBL" id="SNRW01002741">
    <property type="protein sequence ID" value="KAA6391850.1"/>
    <property type="molecule type" value="Genomic_DNA"/>
</dbReference>
<evidence type="ECO:0000256" key="1">
    <source>
        <dbReference type="SAM" id="SignalP"/>
    </source>
</evidence>
<feature type="signal peptide" evidence="1">
    <location>
        <begin position="1"/>
        <end position="16"/>
    </location>
</feature>
<reference evidence="3 4" key="1">
    <citation type="submission" date="2019-03" db="EMBL/GenBank/DDBJ databases">
        <title>Single cell metagenomics reveals metabolic interactions within the superorganism composed of flagellate Streblomastix strix and complex community of Bacteroidetes bacteria on its surface.</title>
        <authorList>
            <person name="Treitli S.C."/>
            <person name="Kolisko M."/>
            <person name="Husnik F."/>
            <person name="Keeling P."/>
            <person name="Hampl V."/>
        </authorList>
    </citation>
    <scope>NUCLEOTIDE SEQUENCE [LARGE SCALE GENOMIC DNA]</scope>
    <source>
        <strain evidence="3">ST1C</strain>
    </source>
</reference>
<dbReference type="GO" id="GO:0004672">
    <property type="term" value="F:protein kinase activity"/>
    <property type="evidence" value="ECO:0007669"/>
    <property type="project" value="InterPro"/>
</dbReference>
<keyword evidence="1" id="KW-0732">Signal</keyword>
<dbReference type="GO" id="GO:0005524">
    <property type="term" value="F:ATP binding"/>
    <property type="evidence" value="ECO:0007669"/>
    <property type="project" value="InterPro"/>
</dbReference>
<dbReference type="PANTHER" id="PTHR44167">
    <property type="entry name" value="OVARIAN-SPECIFIC SERINE/THREONINE-PROTEIN KINASE LOK-RELATED"/>
    <property type="match status" value="1"/>
</dbReference>
<dbReference type="PROSITE" id="PS50011">
    <property type="entry name" value="PROTEIN_KINASE_DOM"/>
    <property type="match status" value="1"/>
</dbReference>
<dbReference type="InterPro" id="IPR000719">
    <property type="entry name" value="Prot_kinase_dom"/>
</dbReference>
<name>A0A5J4WAQ1_9EUKA</name>
<evidence type="ECO:0000259" key="2">
    <source>
        <dbReference type="PROSITE" id="PS50011"/>
    </source>
</evidence>